<dbReference type="Proteomes" id="UP000006271">
    <property type="component" value="Unassembled WGS sequence"/>
</dbReference>
<evidence type="ECO:0000313" key="3">
    <source>
        <dbReference type="Proteomes" id="UP000006271"/>
    </source>
</evidence>
<dbReference type="Pfam" id="PF14899">
    <property type="entry name" value="DUF4492"/>
    <property type="match status" value="1"/>
</dbReference>
<protein>
    <recommendedName>
        <fullName evidence="4">DUF4492 domain-containing protein</fullName>
    </recommendedName>
</protein>
<organism evidence="2 3">
    <name type="scientific">Parabacteroides merdae CL03T12C32</name>
    <dbReference type="NCBI Taxonomy" id="999420"/>
    <lineage>
        <taxon>Bacteria</taxon>
        <taxon>Pseudomonadati</taxon>
        <taxon>Bacteroidota</taxon>
        <taxon>Bacteroidia</taxon>
        <taxon>Bacteroidales</taxon>
        <taxon>Tannerellaceae</taxon>
        <taxon>Parabacteroides</taxon>
    </lineage>
</organism>
<evidence type="ECO:0000256" key="1">
    <source>
        <dbReference type="SAM" id="Phobius"/>
    </source>
</evidence>
<evidence type="ECO:0008006" key="4">
    <source>
        <dbReference type="Google" id="ProtNLM"/>
    </source>
</evidence>
<proteinExistence type="predicted"/>
<sequence length="107" mass="12808">MLLGENILTLSLYLYRKKTYSSNLLLLKYDTDMKREPVYIRIYHFYLEGFREMKLGKTLWLIILVKLFIMFFILKLFFFPNYLGKLDGDSTKEEHVSGELINRAITP</sequence>
<dbReference type="EMBL" id="AGZQ01000007">
    <property type="protein sequence ID" value="EKN13893.1"/>
    <property type="molecule type" value="Genomic_DNA"/>
</dbReference>
<dbReference type="InterPro" id="IPR027853">
    <property type="entry name" value="DUF4492"/>
</dbReference>
<dbReference type="HOGENOM" id="CLU_2207497_0_0_10"/>
<evidence type="ECO:0000313" key="2">
    <source>
        <dbReference type="EMBL" id="EKN13893.1"/>
    </source>
</evidence>
<dbReference type="AlphaFoldDB" id="K6ADV5"/>
<gene>
    <name evidence="2" type="ORF">HMPREF1060_01502</name>
</gene>
<accession>K6ADV5</accession>
<name>K6ADV5_9BACT</name>
<comment type="caution">
    <text evidence="2">The sequence shown here is derived from an EMBL/GenBank/DDBJ whole genome shotgun (WGS) entry which is preliminary data.</text>
</comment>
<keyword evidence="1" id="KW-0472">Membrane</keyword>
<dbReference type="PATRIC" id="fig|999420.3.peg.1545"/>
<keyword evidence="1" id="KW-0812">Transmembrane</keyword>
<keyword evidence="1" id="KW-1133">Transmembrane helix</keyword>
<reference evidence="2 3" key="1">
    <citation type="submission" date="2012-02" db="EMBL/GenBank/DDBJ databases">
        <title>The Genome Sequence of Parabacteroides merdae CL03T12C32.</title>
        <authorList>
            <consortium name="The Broad Institute Genome Sequencing Platform"/>
            <person name="Earl A."/>
            <person name="Ward D."/>
            <person name="Feldgarden M."/>
            <person name="Gevers D."/>
            <person name="Zitomersky N.L."/>
            <person name="Coyne M.J."/>
            <person name="Comstock L.E."/>
            <person name="Young S.K."/>
            <person name="Zeng Q."/>
            <person name="Gargeya S."/>
            <person name="Fitzgerald M."/>
            <person name="Haas B."/>
            <person name="Abouelleil A."/>
            <person name="Alvarado L."/>
            <person name="Arachchi H.M."/>
            <person name="Berlin A."/>
            <person name="Chapman S.B."/>
            <person name="Gearin G."/>
            <person name="Goldberg J."/>
            <person name="Griggs A."/>
            <person name="Gujja S."/>
            <person name="Hansen M."/>
            <person name="Heiman D."/>
            <person name="Howarth C."/>
            <person name="Larimer J."/>
            <person name="Lui A."/>
            <person name="MacDonald P.J.P."/>
            <person name="McCowen C."/>
            <person name="Montmayeur A."/>
            <person name="Murphy C."/>
            <person name="Neiman D."/>
            <person name="Pearson M."/>
            <person name="Priest M."/>
            <person name="Roberts A."/>
            <person name="Saif S."/>
            <person name="Shea T."/>
            <person name="Sisk P."/>
            <person name="Stolte C."/>
            <person name="Sykes S."/>
            <person name="Wortman J."/>
            <person name="Nusbaum C."/>
            <person name="Birren B."/>
        </authorList>
    </citation>
    <scope>NUCLEOTIDE SEQUENCE [LARGE SCALE GENOMIC DNA]</scope>
    <source>
        <strain evidence="2 3">CL03T12C32</strain>
    </source>
</reference>
<feature type="transmembrane region" description="Helical" evidence="1">
    <location>
        <begin position="59"/>
        <end position="79"/>
    </location>
</feature>